<dbReference type="InterPro" id="IPR052108">
    <property type="entry name" value="MEGF/SIB"/>
</dbReference>
<sequence>MGTLHSFLGYQNLFSNRRNGSRSAMVLHNDRCDGKVYAVYKSDFWDYTVPEGTTPFFNFKCTNDQEPRRMTPTITPYWNASYERPDDSAISPEWFLDKPKKKFMRHILMELNIKDIITQSPSVYKCSMEIKAPNFGLNASMGFGIEALGCPAGLFGGGCSEICVCQNGGSCHPFNGACKCPDGWKGRACDIKDPKVLMSPTYQNVTSGQTARLSCVALNVHSASTFAWALNGKQLSTEGNNMVTFQGFNTRFNRTFVNVTITVVISSLGMSGEYACAYKATDGKIYRQFAKVALEGKFSPQCGNCFPKTQPVSDETVALYVVSGVALLFLVALLTQGYMKHRHVNKEAVDMVTKNNPDVKKPIAEFPDMVRRETVENEYTV</sequence>
<accession>A0A6P4ZB27</accession>
<keyword evidence="1" id="KW-1015">Disulfide bond</keyword>
<dbReference type="GeneID" id="109472882"/>
<comment type="caution">
    <text evidence="1">Lacks conserved residue(s) required for the propagation of feature annotation.</text>
</comment>
<dbReference type="PANTHER" id="PTHR24035:SF109">
    <property type="entry name" value="PROTEIN DRAPER"/>
    <property type="match status" value="1"/>
</dbReference>
<dbReference type="RefSeq" id="XP_019628307.1">
    <property type="nucleotide sequence ID" value="XM_019772748.1"/>
</dbReference>
<keyword evidence="2" id="KW-0472">Membrane</keyword>
<dbReference type="OrthoDB" id="9970708at2759"/>
<feature type="transmembrane region" description="Helical" evidence="2">
    <location>
        <begin position="317"/>
        <end position="335"/>
    </location>
</feature>
<dbReference type="SUPFAM" id="SSF48726">
    <property type="entry name" value="Immunoglobulin"/>
    <property type="match status" value="1"/>
</dbReference>
<feature type="domain" description="EGF-like" evidence="3">
    <location>
        <begin position="155"/>
        <end position="190"/>
    </location>
</feature>
<dbReference type="PROSITE" id="PS00022">
    <property type="entry name" value="EGF_1"/>
    <property type="match status" value="1"/>
</dbReference>
<dbReference type="PANTHER" id="PTHR24035">
    <property type="entry name" value="MULTIPLE EPIDERMAL GROWTH FACTOR-LIKE DOMAINS PROTEIN"/>
    <property type="match status" value="1"/>
</dbReference>
<dbReference type="InterPro" id="IPR000742">
    <property type="entry name" value="EGF"/>
</dbReference>
<dbReference type="PROSITE" id="PS50835">
    <property type="entry name" value="IG_LIKE"/>
    <property type="match status" value="1"/>
</dbReference>
<dbReference type="InterPro" id="IPR036179">
    <property type="entry name" value="Ig-like_dom_sf"/>
</dbReference>
<feature type="disulfide bond" evidence="1">
    <location>
        <begin position="180"/>
        <end position="189"/>
    </location>
</feature>
<keyword evidence="2" id="KW-0812">Transmembrane</keyword>
<dbReference type="KEGG" id="bbel:109472882"/>
<organism evidence="5 6">
    <name type="scientific">Branchiostoma belcheri</name>
    <name type="common">Amphioxus</name>
    <dbReference type="NCBI Taxonomy" id="7741"/>
    <lineage>
        <taxon>Eukaryota</taxon>
        <taxon>Metazoa</taxon>
        <taxon>Chordata</taxon>
        <taxon>Cephalochordata</taxon>
        <taxon>Leptocardii</taxon>
        <taxon>Amphioxiformes</taxon>
        <taxon>Branchiostomatidae</taxon>
        <taxon>Branchiostoma</taxon>
    </lineage>
</organism>
<feature type="domain" description="Ig-like" evidence="4">
    <location>
        <begin position="194"/>
        <end position="276"/>
    </location>
</feature>
<proteinExistence type="predicted"/>
<dbReference type="InterPro" id="IPR007110">
    <property type="entry name" value="Ig-like_dom"/>
</dbReference>
<keyword evidence="5" id="KW-1185">Reference proteome</keyword>
<evidence type="ECO:0000259" key="3">
    <source>
        <dbReference type="PROSITE" id="PS50026"/>
    </source>
</evidence>
<dbReference type="PROSITE" id="PS01186">
    <property type="entry name" value="EGF_2"/>
    <property type="match status" value="1"/>
</dbReference>
<dbReference type="CDD" id="cd00054">
    <property type="entry name" value="EGF_CA"/>
    <property type="match status" value="1"/>
</dbReference>
<name>A0A6P4ZB27_BRABE</name>
<dbReference type="AlphaFoldDB" id="A0A6P4ZB27"/>
<keyword evidence="2" id="KW-1133">Transmembrane helix</keyword>
<dbReference type="Gene3D" id="2.170.300.10">
    <property type="entry name" value="Tie2 ligand-binding domain superfamily"/>
    <property type="match status" value="1"/>
</dbReference>
<evidence type="ECO:0000259" key="4">
    <source>
        <dbReference type="PROSITE" id="PS50835"/>
    </source>
</evidence>
<keyword evidence="1" id="KW-0245">EGF-like domain</keyword>
<gene>
    <name evidence="6" type="primary">LOC109472882</name>
</gene>
<protein>
    <submittedName>
        <fullName evidence="6">Uncharacterized protein LOC109472882</fullName>
    </submittedName>
</protein>
<evidence type="ECO:0000256" key="2">
    <source>
        <dbReference type="SAM" id="Phobius"/>
    </source>
</evidence>
<reference evidence="6" key="1">
    <citation type="submission" date="2025-08" db="UniProtKB">
        <authorList>
            <consortium name="RefSeq"/>
        </authorList>
    </citation>
    <scope>IDENTIFICATION</scope>
    <source>
        <tissue evidence="6">Gonad</tissue>
    </source>
</reference>
<dbReference type="Gene3D" id="2.60.40.10">
    <property type="entry name" value="Immunoglobulins"/>
    <property type="match status" value="1"/>
</dbReference>
<evidence type="ECO:0000256" key="1">
    <source>
        <dbReference type="PROSITE-ProRule" id="PRU00076"/>
    </source>
</evidence>
<evidence type="ECO:0000313" key="5">
    <source>
        <dbReference type="Proteomes" id="UP000515135"/>
    </source>
</evidence>
<dbReference type="PROSITE" id="PS50026">
    <property type="entry name" value="EGF_3"/>
    <property type="match status" value="1"/>
</dbReference>
<dbReference type="InterPro" id="IPR013783">
    <property type="entry name" value="Ig-like_fold"/>
</dbReference>
<dbReference type="Proteomes" id="UP000515135">
    <property type="component" value="Unplaced"/>
</dbReference>
<evidence type="ECO:0000313" key="6">
    <source>
        <dbReference type="RefSeq" id="XP_019628307.1"/>
    </source>
</evidence>